<dbReference type="GO" id="GO:0004984">
    <property type="term" value="F:olfactory receptor activity"/>
    <property type="evidence" value="ECO:0007669"/>
    <property type="project" value="InterPro"/>
</dbReference>
<evidence type="ECO:0000256" key="6">
    <source>
        <dbReference type="ARBA" id="ARBA00022725"/>
    </source>
</evidence>
<protein>
    <recommendedName>
        <fullName evidence="12">Olfactory receptor</fullName>
    </recommendedName>
</protein>
<dbReference type="InterPro" id="IPR000276">
    <property type="entry name" value="GPCR_Rhodpsn"/>
</dbReference>
<keyword evidence="7 12" id="KW-1133">Transmembrane helix</keyword>
<feature type="transmembrane region" description="Helical" evidence="12">
    <location>
        <begin position="158"/>
        <end position="180"/>
    </location>
</feature>
<sequence length="338" mass="37485">MDKVPTVEAVPTYTKPCPSTLALQTTLRSGNETKPTDFILLGFFPEFKYISAMVSIILLIYMATFTGNTLLILLIWLYSHLHTPMYFLLSQLSLMDLTLTSSIIPKMATNFFSGWRSISFLACGTQIFFSLTVAIAECILITLMCFDRYVAICDPLRYPAIINLRVCLQMIAMSWVGGALTSLGHTAFTLHFNICSPREIPHFFCEVMAVLRIVCEDISAYEKAVVITSILVLLLPLSLILSSCVLIFLAVLRMNSPEGRNKALATCSSHLCVVGLYFGPGLCIYMRPGSAKTPKLNQGLFLFGTVLTPLLNPLAYSLRNKEVLSALKKLMGRCQSSR</sequence>
<keyword evidence="3 12" id="KW-1003">Cell membrane</keyword>
<dbReference type="PROSITE" id="PS50262">
    <property type="entry name" value="G_PROTEIN_RECEP_F1_2"/>
    <property type="match status" value="1"/>
</dbReference>
<evidence type="ECO:0000256" key="8">
    <source>
        <dbReference type="ARBA" id="ARBA00023040"/>
    </source>
</evidence>
<evidence type="ECO:0000259" key="13">
    <source>
        <dbReference type="PROSITE" id="PS50262"/>
    </source>
</evidence>
<evidence type="ECO:0000256" key="12">
    <source>
        <dbReference type="RuleBase" id="RU363047"/>
    </source>
</evidence>
<keyword evidence="11" id="KW-0675">Receptor</keyword>
<dbReference type="PRINTS" id="PR00245">
    <property type="entry name" value="OLFACTORYR"/>
</dbReference>
<gene>
    <name evidence="15" type="primary">LOC106974643</name>
</gene>
<evidence type="ECO:0000256" key="10">
    <source>
        <dbReference type="ARBA" id="ARBA00023224"/>
    </source>
</evidence>
<proteinExistence type="inferred from homology"/>
<evidence type="ECO:0000256" key="11">
    <source>
        <dbReference type="RuleBase" id="RU000688"/>
    </source>
</evidence>
<dbReference type="InterPro" id="IPR000725">
    <property type="entry name" value="Olfact_rcpt"/>
</dbReference>
<evidence type="ECO:0000256" key="1">
    <source>
        <dbReference type="ARBA" id="ARBA00003929"/>
    </source>
</evidence>
<dbReference type="GeneID" id="106974643"/>
<feature type="domain" description="G-protein coupled receptors family 1 profile" evidence="13">
    <location>
        <begin position="67"/>
        <end position="316"/>
    </location>
</feature>
<dbReference type="Gene3D" id="1.20.1070.10">
    <property type="entry name" value="Rhodopsin 7-helix transmembrane proteins"/>
    <property type="match status" value="1"/>
</dbReference>
<keyword evidence="14" id="KW-1185">Reference proteome</keyword>
<keyword evidence="5 11" id="KW-0812">Transmembrane</keyword>
<evidence type="ECO:0000256" key="3">
    <source>
        <dbReference type="ARBA" id="ARBA00022475"/>
    </source>
</evidence>
<feature type="transmembrane region" description="Helical" evidence="12">
    <location>
        <begin position="49"/>
        <end position="78"/>
    </location>
</feature>
<feature type="transmembrane region" description="Helical" evidence="12">
    <location>
        <begin position="299"/>
        <end position="318"/>
    </location>
</feature>
<dbReference type="Proteomes" id="UP001652583">
    <property type="component" value="Chromosome A1"/>
</dbReference>
<comment type="function">
    <text evidence="1">Putative odorant or sperm cell receptor.</text>
</comment>
<dbReference type="PANTHER" id="PTHR26453">
    <property type="entry name" value="OLFACTORY RECEPTOR"/>
    <property type="match status" value="1"/>
</dbReference>
<keyword evidence="9 12" id="KW-0472">Membrane</keyword>
<organism evidence="14 15">
    <name type="scientific">Acinonyx jubatus</name>
    <name type="common">Cheetah</name>
    <dbReference type="NCBI Taxonomy" id="32536"/>
    <lineage>
        <taxon>Eukaryota</taxon>
        <taxon>Metazoa</taxon>
        <taxon>Chordata</taxon>
        <taxon>Craniata</taxon>
        <taxon>Vertebrata</taxon>
        <taxon>Euteleostomi</taxon>
        <taxon>Mammalia</taxon>
        <taxon>Eutheria</taxon>
        <taxon>Laurasiatheria</taxon>
        <taxon>Carnivora</taxon>
        <taxon>Feliformia</taxon>
        <taxon>Felidae</taxon>
        <taxon>Felinae</taxon>
        <taxon>Acinonyx</taxon>
    </lineage>
</organism>
<feature type="transmembrane region" description="Helical" evidence="12">
    <location>
        <begin position="263"/>
        <end position="287"/>
    </location>
</feature>
<evidence type="ECO:0000256" key="9">
    <source>
        <dbReference type="ARBA" id="ARBA00023136"/>
    </source>
</evidence>
<comment type="similarity">
    <text evidence="11">Belongs to the G-protein coupled receptor 1 family.</text>
</comment>
<dbReference type="SUPFAM" id="SSF81321">
    <property type="entry name" value="Family A G protein-coupled receptor-like"/>
    <property type="match status" value="1"/>
</dbReference>
<dbReference type="CDD" id="cd15421">
    <property type="entry name" value="7tmA_OR2T-like"/>
    <property type="match status" value="1"/>
</dbReference>
<feature type="transmembrane region" description="Helical" evidence="12">
    <location>
        <begin position="226"/>
        <end position="251"/>
    </location>
</feature>
<dbReference type="AlphaFoldDB" id="A0A6I9ZS28"/>
<evidence type="ECO:0000313" key="14">
    <source>
        <dbReference type="Proteomes" id="UP001652583"/>
    </source>
</evidence>
<evidence type="ECO:0000256" key="2">
    <source>
        <dbReference type="ARBA" id="ARBA00004651"/>
    </source>
</evidence>
<dbReference type="Pfam" id="PF13853">
    <property type="entry name" value="7tm_4"/>
    <property type="match status" value="1"/>
</dbReference>
<dbReference type="PROSITE" id="PS00237">
    <property type="entry name" value="G_PROTEIN_RECEP_F1_1"/>
    <property type="match status" value="1"/>
</dbReference>
<name>A0A6I9ZS28_ACIJB</name>
<evidence type="ECO:0000256" key="4">
    <source>
        <dbReference type="ARBA" id="ARBA00022606"/>
    </source>
</evidence>
<keyword evidence="10 11" id="KW-0807">Transducer</keyword>
<keyword evidence="8 11" id="KW-0297">G-protein coupled receptor</keyword>
<keyword evidence="4 12" id="KW-0716">Sensory transduction</keyword>
<evidence type="ECO:0000256" key="7">
    <source>
        <dbReference type="ARBA" id="ARBA00022989"/>
    </source>
</evidence>
<dbReference type="PRINTS" id="PR00237">
    <property type="entry name" value="GPCRRHODOPSN"/>
</dbReference>
<dbReference type="KEGG" id="aju:106974643"/>
<dbReference type="RefSeq" id="XP_014927392.3">
    <property type="nucleotide sequence ID" value="XM_015071906.3"/>
</dbReference>
<evidence type="ECO:0000313" key="15">
    <source>
        <dbReference type="RefSeq" id="XP_014927392.3"/>
    </source>
</evidence>
<dbReference type="InterPro" id="IPR017452">
    <property type="entry name" value="GPCR_Rhodpsn_7TM"/>
</dbReference>
<reference evidence="15" key="1">
    <citation type="submission" date="2025-08" db="UniProtKB">
        <authorList>
            <consortium name="RefSeq"/>
        </authorList>
    </citation>
    <scope>IDENTIFICATION</scope>
    <source>
        <tissue evidence="15">Blood</tissue>
    </source>
</reference>
<evidence type="ECO:0000256" key="5">
    <source>
        <dbReference type="ARBA" id="ARBA00022692"/>
    </source>
</evidence>
<dbReference type="GO" id="GO:0005886">
    <property type="term" value="C:plasma membrane"/>
    <property type="evidence" value="ECO:0007669"/>
    <property type="project" value="UniProtKB-SubCell"/>
</dbReference>
<feature type="transmembrane region" description="Helical" evidence="12">
    <location>
        <begin position="124"/>
        <end position="146"/>
    </location>
</feature>
<keyword evidence="6 12" id="KW-0552">Olfaction</keyword>
<accession>A0A6I9ZS28</accession>
<dbReference type="GO" id="GO:0004930">
    <property type="term" value="F:G protein-coupled receptor activity"/>
    <property type="evidence" value="ECO:0007669"/>
    <property type="project" value="UniProtKB-KW"/>
</dbReference>
<comment type="subcellular location">
    <subcellularLocation>
        <location evidence="2 12">Cell membrane</location>
        <topology evidence="2 12">Multi-pass membrane protein</topology>
    </subcellularLocation>
</comment>